<keyword evidence="1" id="KW-0812">Transmembrane</keyword>
<gene>
    <name evidence="2" type="ORF">OK345_03980</name>
</gene>
<keyword evidence="3" id="KW-1185">Reference proteome</keyword>
<organism evidence="2 3">
    <name type="scientific">Xanthomonas chitinilytica</name>
    <dbReference type="NCBI Taxonomy" id="2989819"/>
    <lineage>
        <taxon>Bacteria</taxon>
        <taxon>Pseudomonadati</taxon>
        <taxon>Pseudomonadota</taxon>
        <taxon>Gammaproteobacteria</taxon>
        <taxon>Lysobacterales</taxon>
        <taxon>Lysobacteraceae</taxon>
        <taxon>Xanthomonas</taxon>
    </lineage>
</organism>
<evidence type="ECO:0008006" key="4">
    <source>
        <dbReference type="Google" id="ProtNLM"/>
    </source>
</evidence>
<keyword evidence="1" id="KW-0472">Membrane</keyword>
<proteinExistence type="predicted"/>
<evidence type="ECO:0000313" key="2">
    <source>
        <dbReference type="EMBL" id="MCW4471664.1"/>
    </source>
</evidence>
<accession>A0ABT3JTY2</accession>
<reference evidence="2 3" key="1">
    <citation type="submission" date="2022-10" db="EMBL/GenBank/DDBJ databases">
        <title>Xanthomonas sp. H13-6.</title>
        <authorList>
            <person name="Liu X."/>
            <person name="Deng Z."/>
            <person name="Jiang Y."/>
            <person name="Yu T."/>
            <person name="Ai J."/>
        </authorList>
    </citation>
    <scope>NUCLEOTIDE SEQUENCE [LARGE SCALE GENOMIC DNA]</scope>
    <source>
        <strain evidence="2 3">H13-6</strain>
    </source>
</reference>
<evidence type="ECO:0000256" key="1">
    <source>
        <dbReference type="SAM" id="Phobius"/>
    </source>
</evidence>
<name>A0ABT3JTY2_9XANT</name>
<evidence type="ECO:0000313" key="3">
    <source>
        <dbReference type="Proteomes" id="UP001209922"/>
    </source>
</evidence>
<keyword evidence="1" id="KW-1133">Transmembrane helix</keyword>
<feature type="transmembrane region" description="Helical" evidence="1">
    <location>
        <begin position="106"/>
        <end position="130"/>
    </location>
</feature>
<protein>
    <recommendedName>
        <fullName evidence="4">Transmembrane protein</fullName>
    </recommendedName>
</protein>
<comment type="caution">
    <text evidence="2">The sequence shown here is derived from an EMBL/GenBank/DDBJ whole genome shotgun (WGS) entry which is preliminary data.</text>
</comment>
<feature type="transmembrane region" description="Helical" evidence="1">
    <location>
        <begin position="142"/>
        <end position="162"/>
    </location>
</feature>
<dbReference type="EMBL" id="JAPCHY010000003">
    <property type="protein sequence ID" value="MCW4471664.1"/>
    <property type="molecule type" value="Genomic_DNA"/>
</dbReference>
<dbReference type="Proteomes" id="UP001209922">
    <property type="component" value="Unassembled WGS sequence"/>
</dbReference>
<sequence length="255" mass="29184">MAKNPGLAQAGGDHDGRVLRVFPIAKRSENARTGVASGFPPPHRHSFPAVCKELVMIALFKGLGLLLQDNELYRSPFEKQVEHWRNLSEEQIREEVALLAKAKCQWLMASIVLWQASSLLILGLITNYLWRDDFHITFTRVVIVLGSWVSILFVIWFMANMFDHTAGFERWMKAFNSRARISSDADSVECVADALEMAQHYPEVLDYKQAVSARRELRHEDIRIMRELGRMRQHSELVGKLMHVGDDGLRLQPAF</sequence>